<accession>A0A3B0XAG2</accession>
<dbReference type="GO" id="GO:0019867">
    <property type="term" value="C:outer membrane"/>
    <property type="evidence" value="ECO:0007669"/>
    <property type="project" value="InterPro"/>
</dbReference>
<dbReference type="AlphaFoldDB" id="A0A3B0XAG2"/>
<dbReference type="PANTHER" id="PTHR36920:SF1">
    <property type="entry name" value="OUTER MEMBRANE PROTEIN W"/>
    <property type="match status" value="1"/>
</dbReference>
<sequence length="216" mass="23107">MNTQDKRSVTILTTLGLSLGVASFSTHAEQKNGIAAGDMFMRLTATQVAPNSSSTDFTLAPGVAPDAEDSTSLGITFVYMINNNVGFEVLAAWPFEHDITVNGAKVGSTKQLPPTLSLQYYFNPTSKLRPYIGAGINYTTFFSSSTVDGLGGDLSLDDSFGLAAQIGVDYDINEKWFLNADIRYINIETTAEIAAVGTSNVEINPTVFSVGVGYKF</sequence>
<reference evidence="1" key="1">
    <citation type="submission" date="2018-06" db="EMBL/GenBank/DDBJ databases">
        <authorList>
            <person name="Zhirakovskaya E."/>
        </authorList>
    </citation>
    <scope>NUCLEOTIDE SEQUENCE</scope>
</reference>
<proteinExistence type="predicted"/>
<protein>
    <submittedName>
        <fullName evidence="1">Outer membrane protein W</fullName>
    </submittedName>
</protein>
<dbReference type="Gene3D" id="2.40.160.20">
    <property type="match status" value="1"/>
</dbReference>
<name>A0A3B0XAG2_9ZZZZ</name>
<gene>
    <name evidence="1" type="ORF">MNBD_GAMMA08-52</name>
</gene>
<dbReference type="PROSITE" id="PS00695">
    <property type="entry name" value="ENT_VIR_OMP_2"/>
    <property type="match status" value="1"/>
</dbReference>
<organism evidence="1">
    <name type="scientific">hydrothermal vent metagenome</name>
    <dbReference type="NCBI Taxonomy" id="652676"/>
    <lineage>
        <taxon>unclassified sequences</taxon>
        <taxon>metagenomes</taxon>
        <taxon>ecological metagenomes</taxon>
    </lineage>
</organism>
<dbReference type="InterPro" id="IPR000758">
    <property type="entry name" value="Enterovir_OMP"/>
</dbReference>
<dbReference type="EMBL" id="UOFH01000309">
    <property type="protein sequence ID" value="VAW65228.1"/>
    <property type="molecule type" value="Genomic_DNA"/>
</dbReference>
<dbReference type="InterPro" id="IPR011250">
    <property type="entry name" value="OMP/PagP_B-barrel"/>
</dbReference>
<dbReference type="Pfam" id="PF03922">
    <property type="entry name" value="OmpW"/>
    <property type="match status" value="1"/>
</dbReference>
<dbReference type="PANTHER" id="PTHR36920">
    <property type="match status" value="1"/>
</dbReference>
<dbReference type="GO" id="GO:0044384">
    <property type="term" value="C:host outer membrane"/>
    <property type="evidence" value="ECO:0007669"/>
    <property type="project" value="InterPro"/>
</dbReference>
<evidence type="ECO:0000313" key="1">
    <source>
        <dbReference type="EMBL" id="VAW65228.1"/>
    </source>
</evidence>
<dbReference type="InterPro" id="IPR005618">
    <property type="entry name" value="OMPW"/>
</dbReference>
<dbReference type="GO" id="GO:0055085">
    <property type="term" value="P:transmembrane transport"/>
    <property type="evidence" value="ECO:0007669"/>
    <property type="project" value="TreeGrafter"/>
</dbReference>
<dbReference type="SUPFAM" id="SSF56925">
    <property type="entry name" value="OMPA-like"/>
    <property type="match status" value="1"/>
</dbReference>